<dbReference type="InterPro" id="IPR028994">
    <property type="entry name" value="Integrin_alpha_N"/>
</dbReference>
<keyword evidence="1" id="KW-0732">Signal</keyword>
<organism evidence="3">
    <name type="scientific">Dyadobacter sp. 676</name>
    <dbReference type="NCBI Taxonomy" id="3088362"/>
    <lineage>
        <taxon>Bacteria</taxon>
        <taxon>Pseudomonadati</taxon>
        <taxon>Bacteroidota</taxon>
        <taxon>Cytophagia</taxon>
        <taxon>Cytophagales</taxon>
        <taxon>Spirosomataceae</taxon>
        <taxon>Dyadobacter</taxon>
    </lineage>
</organism>
<feature type="region of interest" description="Disordered" evidence="2">
    <location>
        <begin position="1"/>
        <end position="23"/>
    </location>
</feature>
<dbReference type="PANTHER" id="PTHR46580:SF4">
    <property type="entry name" value="ATP_GTP-BINDING PROTEIN"/>
    <property type="match status" value="1"/>
</dbReference>
<evidence type="ECO:0000256" key="1">
    <source>
        <dbReference type="ARBA" id="ARBA00022729"/>
    </source>
</evidence>
<gene>
    <name evidence="3" type="ORF">ABV298_07410</name>
</gene>
<dbReference type="SUPFAM" id="SSF69318">
    <property type="entry name" value="Integrin alpha N-terminal domain"/>
    <property type="match status" value="1"/>
</dbReference>
<dbReference type="EMBL" id="CP159289">
    <property type="protein sequence ID" value="XCH26219.1"/>
    <property type="molecule type" value="Genomic_DNA"/>
</dbReference>
<feature type="compositionally biased region" description="Polar residues" evidence="2">
    <location>
        <begin position="11"/>
        <end position="20"/>
    </location>
</feature>
<dbReference type="PANTHER" id="PTHR46580">
    <property type="entry name" value="SENSOR KINASE-RELATED"/>
    <property type="match status" value="1"/>
</dbReference>
<dbReference type="InterPro" id="IPR013517">
    <property type="entry name" value="FG-GAP"/>
</dbReference>
<sequence length="220" mass="24221">MRRHCFKSSRLRSPTNTKASSENDFKRQPLMLSMYSQTGPVLAKGDVNRDGLEDIFVSGDQHKQAKIWLQQKSGSFIEMPGFAIGDENTSAISAAVFFDGNGDGFDDLYIAKGGYSMFEPNTVSLQDELYLSDGRGGLSLAVLSVPNTKASSKSCVRPYDFDRDGDLDLFVGGRIIPGRYPEAPASFLLVNDGKGRFEARESPFFKIGMVTDAQWGGFER</sequence>
<name>A0AAU8FPB1_9BACT</name>
<evidence type="ECO:0000313" key="3">
    <source>
        <dbReference type="EMBL" id="XCH26219.1"/>
    </source>
</evidence>
<feature type="compositionally biased region" description="Basic residues" evidence="2">
    <location>
        <begin position="1"/>
        <end position="10"/>
    </location>
</feature>
<dbReference type="RefSeq" id="WP_353721513.1">
    <property type="nucleotide sequence ID" value="NZ_CP159289.1"/>
</dbReference>
<dbReference type="AlphaFoldDB" id="A0AAU8FPB1"/>
<evidence type="ECO:0000256" key="2">
    <source>
        <dbReference type="SAM" id="MobiDB-lite"/>
    </source>
</evidence>
<dbReference type="Pfam" id="PF13517">
    <property type="entry name" value="FG-GAP_3"/>
    <property type="match status" value="1"/>
</dbReference>
<accession>A0AAU8FPB1</accession>
<proteinExistence type="predicted"/>
<reference evidence="3" key="1">
    <citation type="submission" date="2024-06" db="EMBL/GenBank/DDBJ databases">
        <title>Sequencing and assembly of the genome of Dyadobacter sp. strain 676, a symbiont of Cyamopsis tetragonoloba.</title>
        <authorList>
            <person name="Guro P."/>
            <person name="Sazanova A."/>
            <person name="Kuznetsova I."/>
            <person name="Belimov A."/>
            <person name="Safronova V."/>
        </authorList>
    </citation>
    <scope>NUCLEOTIDE SEQUENCE</scope>
    <source>
        <strain evidence="3">676</strain>
    </source>
</reference>
<dbReference type="Gene3D" id="2.130.10.130">
    <property type="entry name" value="Integrin alpha, N-terminal"/>
    <property type="match status" value="1"/>
</dbReference>
<protein>
    <submittedName>
        <fullName evidence="3">VCBS repeat-containing protein</fullName>
    </submittedName>
</protein>